<dbReference type="PANTHER" id="PTHR42085">
    <property type="entry name" value="F-BOX DOMAIN-CONTAINING PROTEIN"/>
    <property type="match status" value="1"/>
</dbReference>
<accession>A0A022WAP9</accession>
<evidence type="ECO:0000313" key="1">
    <source>
        <dbReference type="EMBL" id="EZF55103.1"/>
    </source>
</evidence>
<sequence length="383" mass="44843">MDAGRRRFFNFRGLPAELRDEILFLVLFTKGRSSSILYRRAGNIHEPVYPDEHEPIDIQLTRTATHDSCALSILRTCRQLRDEAERVMYSNVTFGILFRHSITTFVDRLSTRQRRLVRRIQVELHSPSTYLWQVAPCEWRNVMDLVFRDCSSLRMLHFKLPNHPVERARLLQVFTIGRYQTTNVPLRLSGGIVFTLDDGKLLPNDDELARAITGQLGLASDSSQGSSAERPGQFPFLRLPIQVQRRILRYALIPPFQVIHPCLSPITDDTSLNVLPLLLTCKEIYRKAEAILYQEAVFTSCSPRYEKAMRRFLYNRTDRQLQLMRQFFCHSMDRWLDRRIDKFIRARSPDIEDLRRRIEKDADVMSAPYKGQRISDSQQPSRR</sequence>
<evidence type="ECO:0008006" key="2">
    <source>
        <dbReference type="Google" id="ProtNLM"/>
    </source>
</evidence>
<dbReference type="Proteomes" id="UP000023758">
    <property type="component" value="Unassembled WGS sequence"/>
</dbReference>
<name>A0A022WAP9_TRIRU</name>
<dbReference type="EMBL" id="KK207759">
    <property type="protein sequence ID" value="EZF55103.1"/>
    <property type="molecule type" value="Genomic_DNA"/>
</dbReference>
<dbReference type="AlphaFoldDB" id="A0A022WAP9"/>
<dbReference type="PANTHER" id="PTHR42085:SF1">
    <property type="entry name" value="F-BOX DOMAIN-CONTAINING PROTEIN"/>
    <property type="match status" value="1"/>
</dbReference>
<dbReference type="InterPro" id="IPR038883">
    <property type="entry name" value="AN11006-like"/>
</dbReference>
<protein>
    <recommendedName>
        <fullName evidence="2">F-box domain-containing protein</fullName>
    </recommendedName>
</protein>
<proteinExistence type="predicted"/>
<organism evidence="1">
    <name type="scientific">Trichophyton rubrum CBS 288.86</name>
    <dbReference type="NCBI Taxonomy" id="1215330"/>
    <lineage>
        <taxon>Eukaryota</taxon>
        <taxon>Fungi</taxon>
        <taxon>Dikarya</taxon>
        <taxon>Ascomycota</taxon>
        <taxon>Pezizomycotina</taxon>
        <taxon>Eurotiomycetes</taxon>
        <taxon>Eurotiomycetidae</taxon>
        <taxon>Onygenales</taxon>
        <taxon>Arthrodermataceae</taxon>
        <taxon>Trichophyton</taxon>
    </lineage>
</organism>
<dbReference type="HOGENOM" id="CLU_750459_0_0_1"/>
<dbReference type="OrthoDB" id="62952at2759"/>
<reference evidence="1" key="1">
    <citation type="submission" date="2014-02" db="EMBL/GenBank/DDBJ databases">
        <title>The Genome Sequence of Trichophyton rubrum (morphotype fischeri) CBS 288.86.</title>
        <authorList>
            <consortium name="The Broad Institute Genomics Platform"/>
            <person name="Cuomo C.A."/>
            <person name="White T.C."/>
            <person name="Graser Y."/>
            <person name="Martinez-Rossi N."/>
            <person name="Heitman J."/>
            <person name="Young S.K."/>
            <person name="Zeng Q."/>
            <person name="Gargeya S."/>
            <person name="Abouelleil A."/>
            <person name="Alvarado L."/>
            <person name="Chapman S.B."/>
            <person name="Gainer-Dewar J."/>
            <person name="Goldberg J."/>
            <person name="Griggs A."/>
            <person name="Gujja S."/>
            <person name="Hansen M."/>
            <person name="Howarth C."/>
            <person name="Imamovic A."/>
            <person name="Larimer J."/>
            <person name="Martinez D."/>
            <person name="Murphy C."/>
            <person name="Pearson M.D."/>
            <person name="Persinoti G."/>
            <person name="Poon T."/>
            <person name="Priest M."/>
            <person name="Roberts A.D."/>
            <person name="Saif S."/>
            <person name="Shea T.D."/>
            <person name="Sykes S.N."/>
            <person name="Wortman J."/>
            <person name="Nusbaum C."/>
            <person name="Birren B."/>
        </authorList>
    </citation>
    <scope>NUCLEOTIDE SEQUENCE [LARGE SCALE GENOMIC DNA]</scope>
    <source>
        <strain evidence="1">CBS 288.86</strain>
    </source>
</reference>
<gene>
    <name evidence="1" type="ORF">H103_02235</name>
</gene>